<dbReference type="InterPro" id="IPR036259">
    <property type="entry name" value="MFS_trans_sf"/>
</dbReference>
<evidence type="ECO:0000256" key="3">
    <source>
        <dbReference type="ARBA" id="ARBA00022989"/>
    </source>
</evidence>
<keyword evidence="4 5" id="KW-0472">Membrane</keyword>
<reference evidence="6" key="1">
    <citation type="submission" date="2014-05" db="EMBL/GenBank/DDBJ databases">
        <authorList>
            <person name="Chronopoulou M."/>
        </authorList>
    </citation>
    <scope>NUCLEOTIDE SEQUENCE</scope>
    <source>
        <tissue evidence="6">Whole organism</tissue>
    </source>
</reference>
<name>A0A0K2UKU6_LEPSM</name>
<feature type="transmembrane region" description="Helical" evidence="5">
    <location>
        <begin position="162"/>
        <end position="184"/>
    </location>
</feature>
<sequence length="346" mass="38953">MMEIVSGNAKTILGCAPHFNYAFWGLSVAMIAYLVPDWRKMQLIFSVPLVVLLSMYWILPESPRWLHTHGYDRKAEIILRKIVSHNKSLPIEETDPIHLKPMVHHHHSKSSGQFKGIFHVLELFKTPNMCCNTLIIYFMWFATSLVYYGLTLNSNDSGGASIFIYFSAGKLIEIPAVAIVIILVLKTGRRFSCMLLFFGGGICLLSTMFIQKGVYKYDWPLVMLNVIGRGCSVGNLAICYVYSAELFPTVIRNVGIGSSSVWARIGPMIAPFIKDLEVYNEKAPIVTLGIIAILACFMVSFLPETKNHKVPDTLAECEQITQGDNFYTSLCSRRKNGVTDYDLEKK</sequence>
<evidence type="ECO:0000256" key="1">
    <source>
        <dbReference type="ARBA" id="ARBA00004141"/>
    </source>
</evidence>
<keyword evidence="2 5" id="KW-0812">Transmembrane</keyword>
<evidence type="ECO:0000313" key="6">
    <source>
        <dbReference type="EMBL" id="CDW38306.1"/>
    </source>
</evidence>
<evidence type="ECO:0000256" key="2">
    <source>
        <dbReference type="ARBA" id="ARBA00022692"/>
    </source>
</evidence>
<evidence type="ECO:0000256" key="5">
    <source>
        <dbReference type="SAM" id="Phobius"/>
    </source>
</evidence>
<dbReference type="GO" id="GO:0022857">
    <property type="term" value="F:transmembrane transporter activity"/>
    <property type="evidence" value="ECO:0007669"/>
    <property type="project" value="InterPro"/>
</dbReference>
<dbReference type="Pfam" id="PF00083">
    <property type="entry name" value="Sugar_tr"/>
    <property type="match status" value="1"/>
</dbReference>
<evidence type="ECO:0000256" key="4">
    <source>
        <dbReference type="ARBA" id="ARBA00023136"/>
    </source>
</evidence>
<organism evidence="6">
    <name type="scientific">Lepeophtheirus salmonis</name>
    <name type="common">Salmon louse</name>
    <name type="synonym">Caligus salmonis</name>
    <dbReference type="NCBI Taxonomy" id="72036"/>
    <lineage>
        <taxon>Eukaryota</taxon>
        <taxon>Metazoa</taxon>
        <taxon>Ecdysozoa</taxon>
        <taxon>Arthropoda</taxon>
        <taxon>Crustacea</taxon>
        <taxon>Multicrustacea</taxon>
        <taxon>Hexanauplia</taxon>
        <taxon>Copepoda</taxon>
        <taxon>Siphonostomatoida</taxon>
        <taxon>Caligidae</taxon>
        <taxon>Lepeophtheirus</taxon>
    </lineage>
</organism>
<dbReference type="InterPro" id="IPR005828">
    <property type="entry name" value="MFS_sugar_transport-like"/>
</dbReference>
<keyword evidence="3 5" id="KW-1133">Transmembrane helix</keyword>
<accession>A0A0K2UKU6</accession>
<dbReference type="SUPFAM" id="SSF103473">
    <property type="entry name" value="MFS general substrate transporter"/>
    <property type="match status" value="1"/>
</dbReference>
<feature type="transmembrane region" description="Helical" evidence="5">
    <location>
        <begin position="41"/>
        <end position="59"/>
    </location>
</feature>
<feature type="transmembrane region" description="Helical" evidence="5">
    <location>
        <begin position="254"/>
        <end position="273"/>
    </location>
</feature>
<comment type="subcellular location">
    <subcellularLocation>
        <location evidence="1">Membrane</location>
        <topology evidence="1">Multi-pass membrane protein</topology>
    </subcellularLocation>
</comment>
<feature type="transmembrane region" description="Helical" evidence="5">
    <location>
        <begin position="222"/>
        <end position="242"/>
    </location>
</feature>
<dbReference type="Gene3D" id="1.20.1250.20">
    <property type="entry name" value="MFS general substrate transporter like domains"/>
    <property type="match status" value="1"/>
</dbReference>
<dbReference type="EMBL" id="HACA01020945">
    <property type="protein sequence ID" value="CDW38306.1"/>
    <property type="molecule type" value="Transcribed_RNA"/>
</dbReference>
<dbReference type="PANTHER" id="PTHR24064">
    <property type="entry name" value="SOLUTE CARRIER FAMILY 22 MEMBER"/>
    <property type="match status" value="1"/>
</dbReference>
<feature type="transmembrane region" description="Helical" evidence="5">
    <location>
        <begin position="129"/>
        <end position="150"/>
    </location>
</feature>
<dbReference type="AlphaFoldDB" id="A0A0K2UKU6"/>
<proteinExistence type="predicted"/>
<protein>
    <recommendedName>
        <fullName evidence="7">Major facilitator superfamily (MFS) profile domain-containing protein</fullName>
    </recommendedName>
</protein>
<feature type="transmembrane region" description="Helical" evidence="5">
    <location>
        <begin position="12"/>
        <end position="35"/>
    </location>
</feature>
<feature type="transmembrane region" description="Helical" evidence="5">
    <location>
        <begin position="285"/>
        <end position="302"/>
    </location>
</feature>
<dbReference type="GO" id="GO:0016020">
    <property type="term" value="C:membrane"/>
    <property type="evidence" value="ECO:0007669"/>
    <property type="project" value="UniProtKB-SubCell"/>
</dbReference>
<feature type="transmembrane region" description="Helical" evidence="5">
    <location>
        <begin position="191"/>
        <end position="210"/>
    </location>
</feature>
<dbReference type="OrthoDB" id="5296287at2759"/>
<evidence type="ECO:0008006" key="7">
    <source>
        <dbReference type="Google" id="ProtNLM"/>
    </source>
</evidence>